<dbReference type="Pfam" id="PF02080">
    <property type="entry name" value="TrkA_C"/>
    <property type="match status" value="1"/>
</dbReference>
<dbReference type="OrthoDB" id="9809303at2"/>
<evidence type="ECO:0000313" key="9">
    <source>
        <dbReference type="EMBL" id="TCT23445.1"/>
    </source>
</evidence>
<dbReference type="AlphaFoldDB" id="A0A4R3N3E1"/>
<feature type="transmembrane region" description="Helical" evidence="7">
    <location>
        <begin position="474"/>
        <end position="497"/>
    </location>
</feature>
<evidence type="ECO:0000256" key="2">
    <source>
        <dbReference type="ARBA" id="ARBA00022448"/>
    </source>
</evidence>
<evidence type="ECO:0000256" key="7">
    <source>
        <dbReference type="SAM" id="Phobius"/>
    </source>
</evidence>
<name>A0A4R3N3E1_9GAMM</name>
<evidence type="ECO:0000256" key="5">
    <source>
        <dbReference type="ARBA" id="ARBA00022989"/>
    </source>
</evidence>
<proteinExistence type="predicted"/>
<gene>
    <name evidence="9" type="ORF">EDC34_10534</name>
</gene>
<keyword evidence="5 7" id="KW-1133">Transmembrane helix</keyword>
<keyword evidence="10" id="KW-1185">Reference proteome</keyword>
<dbReference type="Gene3D" id="3.30.70.1450">
    <property type="entry name" value="Regulator of K+ conductance, C-terminal domain"/>
    <property type="match status" value="2"/>
</dbReference>
<feature type="transmembrane region" description="Helical" evidence="7">
    <location>
        <begin position="62"/>
        <end position="79"/>
    </location>
</feature>
<dbReference type="PANTHER" id="PTHR43652">
    <property type="entry name" value="BASIC AMINO ACID ANTIPORTER YFCC-RELATED"/>
    <property type="match status" value="1"/>
</dbReference>
<evidence type="ECO:0000256" key="6">
    <source>
        <dbReference type="ARBA" id="ARBA00023136"/>
    </source>
</evidence>
<organism evidence="9 10">
    <name type="scientific">Thermomonas haemolytica</name>
    <dbReference type="NCBI Taxonomy" id="141949"/>
    <lineage>
        <taxon>Bacteria</taxon>
        <taxon>Pseudomonadati</taxon>
        <taxon>Pseudomonadota</taxon>
        <taxon>Gammaproteobacteria</taxon>
        <taxon>Lysobacterales</taxon>
        <taxon>Lysobacteraceae</taxon>
        <taxon>Thermomonas</taxon>
    </lineage>
</organism>
<accession>A0A4R3N3E1</accession>
<dbReference type="EMBL" id="SMAP01000005">
    <property type="protein sequence ID" value="TCT23445.1"/>
    <property type="molecule type" value="Genomic_DNA"/>
</dbReference>
<feature type="transmembrane region" description="Helical" evidence="7">
    <location>
        <begin position="34"/>
        <end position="50"/>
    </location>
</feature>
<dbReference type="InterPro" id="IPR051679">
    <property type="entry name" value="DASS-Related_Transporters"/>
</dbReference>
<comment type="caution">
    <text evidence="9">The sequence shown here is derived from an EMBL/GenBank/DDBJ whole genome shotgun (WGS) entry which is preliminary data.</text>
</comment>
<feature type="transmembrane region" description="Helical" evidence="7">
    <location>
        <begin position="445"/>
        <end position="462"/>
    </location>
</feature>
<comment type="subcellular location">
    <subcellularLocation>
        <location evidence="1">Membrane</location>
        <topology evidence="1">Multi-pass membrane protein</topology>
    </subcellularLocation>
</comment>
<dbReference type="GO" id="GO:0006813">
    <property type="term" value="P:potassium ion transport"/>
    <property type="evidence" value="ECO:0007669"/>
    <property type="project" value="InterPro"/>
</dbReference>
<keyword evidence="2" id="KW-0813">Transport</keyword>
<dbReference type="Pfam" id="PF03600">
    <property type="entry name" value="CitMHS"/>
    <property type="match status" value="1"/>
</dbReference>
<sequence>MDTTLVLTNDMLWVLGLVAFAMAMFLFERIRADVVSLVVLVVLGLTGLVAPEDLFGGFSSDAVINVIATMILGAGLDRTGALNRLAGWLLRRAHGIERRLVLLASAVAGLNSAIIPNTSATALYLPVASRLTARTGVSLSRLLMPMSAAIIMGGCLTMVGNSPLILLNDLLVSANASMPSGAASLAPLKMFAPLPIGLALLATSLAYFHFFGQRVLRESGDEAVTPARTQSYFARTYGIEGDIHELTVTADSPLVGMSVGDAEALVDMPLLLALRTGEESRLAPPADTRIWVGSVLGVMGRREDIVDFAQKNFLRVSSRLRVFGDLFNPARAGISEAVIPPTSNFIGKSQSQLRLRKQFGLSLLAINRDGKVLREDVRNVPLQAGDMLVLHSIWTDLAEAARSRDFVVVTDYPKDEQRPHKFKIAMAIFALSMLLALSSRIPTSIALMTGVAGMLVTGVLKIDEAYAAISWKTVFLIACLIPLGWAMDSSGAAAWVAGHSIERLPQGMPPWLIEIALALFTTAFSMVISHVGATIVLVPLAINLALAVNGNPTAFALVVALSASNNFVTASNPSVSMITGPAGYSVRDMWRSGGPLTLLYTGVIVAMVNLLY</sequence>
<reference evidence="9 10" key="1">
    <citation type="submission" date="2019-03" db="EMBL/GenBank/DDBJ databases">
        <title>Genomic Encyclopedia of Type Strains, Phase IV (KMG-IV): sequencing the most valuable type-strain genomes for metagenomic binning, comparative biology and taxonomic classification.</title>
        <authorList>
            <person name="Goeker M."/>
        </authorList>
    </citation>
    <scope>NUCLEOTIDE SEQUENCE [LARGE SCALE GENOMIC DNA]</scope>
    <source>
        <strain evidence="9 10">DSM 13605</strain>
    </source>
</reference>
<feature type="transmembrane region" description="Helical" evidence="7">
    <location>
        <begin position="422"/>
        <end position="439"/>
    </location>
</feature>
<dbReference type="PANTHER" id="PTHR43652:SF2">
    <property type="entry name" value="BASIC AMINO ACID ANTIPORTER YFCC-RELATED"/>
    <property type="match status" value="1"/>
</dbReference>
<dbReference type="Proteomes" id="UP000295414">
    <property type="component" value="Unassembled WGS sequence"/>
</dbReference>
<evidence type="ECO:0000259" key="8">
    <source>
        <dbReference type="PROSITE" id="PS51202"/>
    </source>
</evidence>
<protein>
    <submittedName>
        <fullName evidence="9">Di/tricarboxylate transporter</fullName>
    </submittedName>
</protein>
<feature type="transmembrane region" description="Helical" evidence="7">
    <location>
        <begin position="592"/>
        <end position="611"/>
    </location>
</feature>
<feature type="transmembrane region" description="Helical" evidence="7">
    <location>
        <begin position="517"/>
        <end position="542"/>
    </location>
</feature>
<feature type="transmembrane region" description="Helical" evidence="7">
    <location>
        <begin position="192"/>
        <end position="210"/>
    </location>
</feature>
<evidence type="ECO:0000256" key="4">
    <source>
        <dbReference type="ARBA" id="ARBA00022737"/>
    </source>
</evidence>
<evidence type="ECO:0000256" key="3">
    <source>
        <dbReference type="ARBA" id="ARBA00022692"/>
    </source>
</evidence>
<dbReference type="SUPFAM" id="SSF116726">
    <property type="entry name" value="TrkA C-terminal domain-like"/>
    <property type="match status" value="2"/>
</dbReference>
<dbReference type="GO" id="GO:0005886">
    <property type="term" value="C:plasma membrane"/>
    <property type="evidence" value="ECO:0007669"/>
    <property type="project" value="TreeGrafter"/>
</dbReference>
<feature type="transmembrane region" description="Helical" evidence="7">
    <location>
        <begin position="139"/>
        <end position="159"/>
    </location>
</feature>
<feature type="transmembrane region" description="Helical" evidence="7">
    <location>
        <begin position="6"/>
        <end position="27"/>
    </location>
</feature>
<keyword evidence="6 7" id="KW-0472">Membrane</keyword>
<feature type="domain" description="RCK C-terminal" evidence="8">
    <location>
        <begin position="321"/>
        <end position="406"/>
    </location>
</feature>
<keyword evidence="3 7" id="KW-0812">Transmembrane</keyword>
<dbReference type="InterPro" id="IPR004680">
    <property type="entry name" value="Cit_transptr-like_dom"/>
</dbReference>
<dbReference type="InterPro" id="IPR036721">
    <property type="entry name" value="RCK_C_sf"/>
</dbReference>
<evidence type="ECO:0000313" key="10">
    <source>
        <dbReference type="Proteomes" id="UP000295414"/>
    </source>
</evidence>
<keyword evidence="4" id="KW-0677">Repeat</keyword>
<dbReference type="InterPro" id="IPR006037">
    <property type="entry name" value="RCK_C"/>
</dbReference>
<feature type="domain" description="RCK C-terminal" evidence="8">
    <location>
        <begin position="231"/>
        <end position="314"/>
    </location>
</feature>
<dbReference type="GO" id="GO:0008324">
    <property type="term" value="F:monoatomic cation transmembrane transporter activity"/>
    <property type="evidence" value="ECO:0007669"/>
    <property type="project" value="InterPro"/>
</dbReference>
<dbReference type="RefSeq" id="WP_114959903.1">
    <property type="nucleotide sequence ID" value="NZ_MSZW01000039.1"/>
</dbReference>
<evidence type="ECO:0000256" key="1">
    <source>
        <dbReference type="ARBA" id="ARBA00004141"/>
    </source>
</evidence>
<dbReference type="PROSITE" id="PS51202">
    <property type="entry name" value="RCK_C"/>
    <property type="match status" value="2"/>
</dbReference>